<protein>
    <submittedName>
        <fullName evidence="6">Glycoside hydrolase family 3 N-terminal domain-containing protein</fullName>
    </submittedName>
</protein>
<dbReference type="EMBL" id="JBIBSM010000029">
    <property type="protein sequence ID" value="MFF8281001.1"/>
    <property type="molecule type" value="Genomic_DNA"/>
</dbReference>
<sequence length="283" mass="29521">MPVLAPFEAAVEAGVWLVMAGYNDVTMTASPLLQEPLKGEWGFDGVVVSDWAALRSTEEPARAALDLAMPGPQSPWDAPLVRAVKDGRVPEEAVDEKVRRLFRLADRVGAFAPPRRRRMPVRGSYESRALLGRAAAAGSVLLTDRGVLPLDPTELSTVAVIGAHAAAPRTQGGGGAGVFPSDVVTPLAGIRARLRGRARVVHAPGPMPGVAPSPLDTDRCSDPRSGAPGVLLRVLDESGREPHAEHRLSGRQLEPDLPAGGGGGAHPAAPWGCVAGGGAGWRW</sequence>
<dbReference type="Pfam" id="PF01915">
    <property type="entry name" value="Glyco_hydro_3_C"/>
    <property type="match status" value="1"/>
</dbReference>
<comment type="caution">
    <text evidence="6">The sequence shown here is derived from an EMBL/GenBank/DDBJ whole genome shotgun (WGS) entry which is preliminary data.</text>
</comment>
<keyword evidence="2 6" id="KW-0378">Hydrolase</keyword>
<dbReference type="InterPro" id="IPR036962">
    <property type="entry name" value="Glyco_hydro_3_N_sf"/>
</dbReference>
<dbReference type="InterPro" id="IPR017853">
    <property type="entry name" value="GH"/>
</dbReference>
<evidence type="ECO:0000313" key="7">
    <source>
        <dbReference type="Proteomes" id="UP001603013"/>
    </source>
</evidence>
<feature type="non-terminal residue" evidence="6">
    <location>
        <position position="283"/>
    </location>
</feature>
<dbReference type="InterPro" id="IPR036881">
    <property type="entry name" value="Glyco_hydro_3_C_sf"/>
</dbReference>
<accession>A0ABW6YM79</accession>
<feature type="region of interest" description="Disordered" evidence="3">
    <location>
        <begin position="239"/>
        <end position="269"/>
    </location>
</feature>
<dbReference type="GO" id="GO:0016787">
    <property type="term" value="F:hydrolase activity"/>
    <property type="evidence" value="ECO:0007669"/>
    <property type="project" value="UniProtKB-KW"/>
</dbReference>
<proteinExistence type="inferred from homology"/>
<name>A0ABW6YM79_9ACTN</name>
<feature type="compositionally biased region" description="Basic and acidic residues" evidence="3">
    <location>
        <begin position="239"/>
        <end position="248"/>
    </location>
</feature>
<dbReference type="Gene3D" id="3.20.20.300">
    <property type="entry name" value="Glycoside hydrolase, family 3, N-terminal domain"/>
    <property type="match status" value="1"/>
</dbReference>
<dbReference type="Gene3D" id="3.40.50.1700">
    <property type="entry name" value="Glycoside hydrolase family 3 C-terminal domain"/>
    <property type="match status" value="1"/>
</dbReference>
<feature type="domain" description="Glycoside hydrolase family 3 N-terminal" evidence="4">
    <location>
        <begin position="4"/>
        <end position="104"/>
    </location>
</feature>
<keyword evidence="7" id="KW-1185">Reference proteome</keyword>
<dbReference type="PANTHER" id="PTHR42715:SF10">
    <property type="entry name" value="BETA-GLUCOSIDASE"/>
    <property type="match status" value="1"/>
</dbReference>
<evidence type="ECO:0000259" key="5">
    <source>
        <dbReference type="Pfam" id="PF01915"/>
    </source>
</evidence>
<dbReference type="SUPFAM" id="SSF52279">
    <property type="entry name" value="Beta-D-glucan exohydrolase, C-terminal domain"/>
    <property type="match status" value="1"/>
</dbReference>
<reference evidence="6 7" key="1">
    <citation type="submission" date="2024-10" db="EMBL/GenBank/DDBJ databases">
        <title>The Natural Products Discovery Center: Release of the First 8490 Sequenced Strains for Exploring Actinobacteria Biosynthetic Diversity.</title>
        <authorList>
            <person name="Kalkreuter E."/>
            <person name="Kautsar S.A."/>
            <person name="Yang D."/>
            <person name="Bader C.D."/>
            <person name="Teijaro C.N."/>
            <person name="Fluegel L."/>
            <person name="Davis C.M."/>
            <person name="Simpson J.R."/>
            <person name="Lauterbach L."/>
            <person name="Steele A.D."/>
            <person name="Gui C."/>
            <person name="Meng S."/>
            <person name="Li G."/>
            <person name="Viehrig K."/>
            <person name="Ye F."/>
            <person name="Su P."/>
            <person name="Kiefer A.F."/>
            <person name="Nichols A."/>
            <person name="Cepeda A.J."/>
            <person name="Yan W."/>
            <person name="Fan B."/>
            <person name="Jiang Y."/>
            <person name="Adhikari A."/>
            <person name="Zheng C.-J."/>
            <person name="Schuster L."/>
            <person name="Cowan T.M."/>
            <person name="Smanski M.J."/>
            <person name="Chevrette M.G."/>
            <person name="De Carvalho L.P.S."/>
            <person name="Shen B."/>
        </authorList>
    </citation>
    <scope>NUCLEOTIDE SEQUENCE [LARGE SCALE GENOMIC DNA]</scope>
    <source>
        <strain evidence="6 7">NPDC015755</strain>
    </source>
</reference>
<dbReference type="RefSeq" id="WP_391937762.1">
    <property type="nucleotide sequence ID" value="NZ_JBIBSM010000029.1"/>
</dbReference>
<organism evidence="6 7">
    <name type="scientific">Streptomyces lateritius</name>
    <dbReference type="NCBI Taxonomy" id="67313"/>
    <lineage>
        <taxon>Bacteria</taxon>
        <taxon>Bacillati</taxon>
        <taxon>Actinomycetota</taxon>
        <taxon>Actinomycetes</taxon>
        <taxon>Kitasatosporales</taxon>
        <taxon>Streptomycetaceae</taxon>
        <taxon>Streptomyces</taxon>
    </lineage>
</organism>
<evidence type="ECO:0000259" key="4">
    <source>
        <dbReference type="Pfam" id="PF00933"/>
    </source>
</evidence>
<comment type="similarity">
    <text evidence="1">Belongs to the glycosyl hydrolase 3 family.</text>
</comment>
<evidence type="ECO:0000313" key="6">
    <source>
        <dbReference type="EMBL" id="MFF8281001.1"/>
    </source>
</evidence>
<dbReference type="Pfam" id="PF00933">
    <property type="entry name" value="Glyco_hydro_3"/>
    <property type="match status" value="1"/>
</dbReference>
<dbReference type="Proteomes" id="UP001603013">
    <property type="component" value="Unassembled WGS sequence"/>
</dbReference>
<dbReference type="SUPFAM" id="SSF51445">
    <property type="entry name" value="(Trans)glycosidases"/>
    <property type="match status" value="1"/>
</dbReference>
<evidence type="ECO:0000256" key="1">
    <source>
        <dbReference type="ARBA" id="ARBA00005336"/>
    </source>
</evidence>
<dbReference type="InterPro" id="IPR002772">
    <property type="entry name" value="Glyco_hydro_3_C"/>
</dbReference>
<dbReference type="InterPro" id="IPR050288">
    <property type="entry name" value="Cellulose_deg_GH3"/>
</dbReference>
<gene>
    <name evidence="6" type="ORF">ACF05T_33945</name>
</gene>
<dbReference type="PANTHER" id="PTHR42715">
    <property type="entry name" value="BETA-GLUCOSIDASE"/>
    <property type="match status" value="1"/>
</dbReference>
<evidence type="ECO:0000256" key="3">
    <source>
        <dbReference type="SAM" id="MobiDB-lite"/>
    </source>
</evidence>
<feature type="domain" description="Glycoside hydrolase family 3 C-terminal" evidence="5">
    <location>
        <begin position="140"/>
        <end position="196"/>
    </location>
</feature>
<evidence type="ECO:0000256" key="2">
    <source>
        <dbReference type="ARBA" id="ARBA00022801"/>
    </source>
</evidence>
<dbReference type="InterPro" id="IPR001764">
    <property type="entry name" value="Glyco_hydro_3_N"/>
</dbReference>